<keyword evidence="2" id="KW-0449">Lipoprotein</keyword>
<evidence type="ECO:0000259" key="1">
    <source>
        <dbReference type="Pfam" id="PF03625"/>
    </source>
</evidence>
<accession>A0A238UCC3</accession>
<protein>
    <submittedName>
        <fullName evidence="2">Probable lipoprotein</fullName>
    </submittedName>
</protein>
<dbReference type="CDD" id="cd14797">
    <property type="entry name" value="DUF302"/>
    <property type="match status" value="1"/>
</dbReference>
<dbReference type="PROSITE" id="PS51257">
    <property type="entry name" value="PROKAR_LIPOPROTEIN"/>
    <property type="match status" value="1"/>
</dbReference>
<dbReference type="PANTHER" id="PTHR38342">
    <property type="entry name" value="SLR5037 PROTEIN"/>
    <property type="match status" value="1"/>
</dbReference>
<dbReference type="EMBL" id="LT899436">
    <property type="protein sequence ID" value="SNR16208.1"/>
    <property type="molecule type" value="Genomic_DNA"/>
</dbReference>
<feature type="domain" description="DUF302" evidence="1">
    <location>
        <begin position="62"/>
        <end position="123"/>
    </location>
</feature>
<dbReference type="InterPro" id="IPR035923">
    <property type="entry name" value="TT1751-like_sf"/>
</dbReference>
<dbReference type="Proteomes" id="UP000215214">
    <property type="component" value="Chromosome TJEJU"/>
</dbReference>
<dbReference type="AlphaFoldDB" id="A0A238UCC3"/>
<dbReference type="Pfam" id="PF03625">
    <property type="entry name" value="DUF302"/>
    <property type="match status" value="1"/>
</dbReference>
<keyword evidence="3" id="KW-1185">Reference proteome</keyword>
<dbReference type="PANTHER" id="PTHR38342:SF2">
    <property type="entry name" value="INNER MEMBRANE OR EXPORTED"/>
    <property type="match status" value="1"/>
</dbReference>
<evidence type="ECO:0000313" key="3">
    <source>
        <dbReference type="Proteomes" id="UP000215214"/>
    </source>
</evidence>
<organism evidence="2 3">
    <name type="scientific">Tenacibaculum jejuense</name>
    <dbReference type="NCBI Taxonomy" id="584609"/>
    <lineage>
        <taxon>Bacteria</taxon>
        <taxon>Pseudomonadati</taxon>
        <taxon>Bacteroidota</taxon>
        <taxon>Flavobacteriia</taxon>
        <taxon>Flavobacteriales</taxon>
        <taxon>Flavobacteriaceae</taxon>
        <taxon>Tenacibaculum</taxon>
    </lineage>
</organism>
<reference evidence="2 3" key="1">
    <citation type="submission" date="2017-07" db="EMBL/GenBank/DDBJ databases">
        <authorList>
            <person name="Sun Z.S."/>
            <person name="Albrecht U."/>
            <person name="Echele G."/>
            <person name="Lee C.C."/>
        </authorList>
    </citation>
    <scope>NUCLEOTIDE SEQUENCE [LARGE SCALE GENOMIC DNA]</scope>
    <source>
        <strain evidence="3">type strain: KCTC 22618</strain>
    </source>
</reference>
<proteinExistence type="predicted"/>
<dbReference type="SUPFAM" id="SSF103247">
    <property type="entry name" value="TT1751-like"/>
    <property type="match status" value="1"/>
</dbReference>
<evidence type="ECO:0000313" key="2">
    <source>
        <dbReference type="EMBL" id="SNR16208.1"/>
    </source>
</evidence>
<dbReference type="InterPro" id="IPR005180">
    <property type="entry name" value="DUF302"/>
</dbReference>
<gene>
    <name evidence="2" type="ORF">TJEJU_2524</name>
</gene>
<name>A0A238UCC3_9FLAO</name>
<dbReference type="Gene3D" id="3.30.310.70">
    <property type="entry name" value="TT1751-like domain"/>
    <property type="match status" value="1"/>
</dbReference>
<sequence>MRKIVSFLVVLVGFLSCQSNHKSEKMNNSLIVKESPLDFQTTYTQVKSKIENNPNLKLIFELDHSENASKKDLSLRPTKLLIFGNPNLGTPLMNVAPTLAIDLPQKIMIYEEAGKVFITYNNPEYLKERHNIEGKDELLNKISNALNKLTTVE</sequence>
<dbReference type="KEGG" id="tje:TJEJU_2524"/>